<dbReference type="Gene3D" id="3.30.70.2860">
    <property type="match status" value="1"/>
</dbReference>
<comment type="caution">
    <text evidence="3">The sequence shown here is derived from an EMBL/GenBank/DDBJ whole genome shotgun (WGS) entry which is preliminary data.</text>
</comment>
<dbReference type="NCBIfam" id="NF001813">
    <property type="entry name" value="PRK00549.1"/>
    <property type="match status" value="1"/>
</dbReference>
<dbReference type="InterPro" id="IPR001453">
    <property type="entry name" value="MoaB/Mog_dom"/>
</dbReference>
<dbReference type="Proteomes" id="UP000606870">
    <property type="component" value="Unassembled WGS sequence"/>
</dbReference>
<dbReference type="NCBIfam" id="TIGR00199">
    <property type="entry name" value="PncC_domain"/>
    <property type="match status" value="1"/>
</dbReference>
<evidence type="ECO:0000313" key="3">
    <source>
        <dbReference type="EMBL" id="MBC3535874.1"/>
    </source>
</evidence>
<dbReference type="InterPro" id="IPR008136">
    <property type="entry name" value="CinA_C"/>
</dbReference>
<dbReference type="InterPro" id="IPR036653">
    <property type="entry name" value="CinA-like_C"/>
</dbReference>
<dbReference type="Pfam" id="PF00994">
    <property type="entry name" value="MoCF_biosynth"/>
    <property type="match status" value="1"/>
</dbReference>
<dbReference type="PANTHER" id="PTHR13939">
    <property type="entry name" value="NICOTINAMIDE-NUCLEOTIDE AMIDOHYDROLASE PNCC"/>
    <property type="match status" value="1"/>
</dbReference>
<evidence type="ECO:0000256" key="1">
    <source>
        <dbReference type="HAMAP-Rule" id="MF_00226"/>
    </source>
</evidence>
<protein>
    <recommendedName>
        <fullName evidence="1">Putative competence-damage inducible protein</fullName>
    </recommendedName>
</protein>
<dbReference type="InterPro" id="IPR050101">
    <property type="entry name" value="CinA"/>
</dbReference>
<dbReference type="InterPro" id="IPR041424">
    <property type="entry name" value="CinA_KH"/>
</dbReference>
<dbReference type="CDD" id="cd00885">
    <property type="entry name" value="cinA"/>
    <property type="match status" value="1"/>
</dbReference>
<evidence type="ECO:0000313" key="4">
    <source>
        <dbReference type="Proteomes" id="UP000606870"/>
    </source>
</evidence>
<accession>A0ABR6VF93</accession>
<dbReference type="InterPro" id="IPR008135">
    <property type="entry name" value="Competence-induced_CinA"/>
</dbReference>
<dbReference type="HAMAP" id="MF_00226_B">
    <property type="entry name" value="CinA_B"/>
    <property type="match status" value="1"/>
</dbReference>
<dbReference type="Pfam" id="PF18146">
    <property type="entry name" value="CinA_KH"/>
    <property type="match status" value="1"/>
</dbReference>
<dbReference type="Gene3D" id="3.40.980.10">
    <property type="entry name" value="MoaB/Mog-like domain"/>
    <property type="match status" value="1"/>
</dbReference>
<evidence type="ECO:0000259" key="2">
    <source>
        <dbReference type="SMART" id="SM00852"/>
    </source>
</evidence>
<dbReference type="EMBL" id="JACOGK010000002">
    <property type="protein sequence ID" value="MBC3535874.1"/>
    <property type="molecule type" value="Genomic_DNA"/>
</dbReference>
<dbReference type="Gene3D" id="3.90.950.20">
    <property type="entry name" value="CinA-like"/>
    <property type="match status" value="1"/>
</dbReference>
<dbReference type="SUPFAM" id="SSF142433">
    <property type="entry name" value="CinA-like"/>
    <property type="match status" value="1"/>
</dbReference>
<keyword evidence="4" id="KW-1185">Reference proteome</keyword>
<gene>
    <name evidence="1" type="primary">cinA</name>
    <name evidence="3" type="ORF">H8J70_01165</name>
</gene>
<sequence>MLVELVTTGSELLLGEIVNVNSQYLSQELNRLGYSVVYHTTVGDNPQRMEQVLRTALSRADIVITTGGLGPTQGDMTKIIGAKIMDAPLEYHAEIEAAIKDWVEGHHSNRRMTDNQKRQAMIPAGAAIFTNGAGTAPGVAIHKEDKLLVHLPGPPAEMRWMYENRLKPYLLQTFGSQGYIKSRYIKIYDLGEAFIEETLMDLIKSQSNPTIAMYARPGFVEVRLTAKAANEAEATALLEPLTEELQRRLQRAAVTIDQEPLAAALGRILKAHKLTLSAAESCTGGLVGSLITDIAGSSAYFLGSAGTYCNEMKEKILGVSAKTLAAYTEVSPQTAGEMAEGSCRLYGADIAISTTGIAGPSGGTADKPVGLVYTGIAGPWGTVTHRDVYPGDRREVKERAATRAIYYAVQYLLEYIK</sequence>
<dbReference type="NCBIfam" id="TIGR00177">
    <property type="entry name" value="molyb_syn"/>
    <property type="match status" value="1"/>
</dbReference>
<dbReference type="PIRSF" id="PIRSF006728">
    <property type="entry name" value="CinA"/>
    <property type="match status" value="1"/>
</dbReference>
<dbReference type="Pfam" id="PF02464">
    <property type="entry name" value="CinA"/>
    <property type="match status" value="1"/>
</dbReference>
<organism evidence="3 4">
    <name type="scientific">Megasphaera hominis</name>
    <dbReference type="NCBI Taxonomy" id="159836"/>
    <lineage>
        <taxon>Bacteria</taxon>
        <taxon>Bacillati</taxon>
        <taxon>Bacillota</taxon>
        <taxon>Negativicutes</taxon>
        <taxon>Veillonellales</taxon>
        <taxon>Veillonellaceae</taxon>
        <taxon>Megasphaera</taxon>
    </lineage>
</organism>
<feature type="domain" description="MoaB/Mog" evidence="2">
    <location>
        <begin position="4"/>
        <end position="173"/>
    </location>
</feature>
<dbReference type="SUPFAM" id="SSF53218">
    <property type="entry name" value="Molybdenum cofactor biosynthesis proteins"/>
    <property type="match status" value="1"/>
</dbReference>
<dbReference type="SMART" id="SM00852">
    <property type="entry name" value="MoCF_biosynth"/>
    <property type="match status" value="1"/>
</dbReference>
<name>A0ABR6VF93_9FIRM</name>
<reference evidence="3 4" key="1">
    <citation type="submission" date="2020-08" db="EMBL/GenBank/DDBJ databases">
        <authorList>
            <person name="Liu C."/>
            <person name="Sun Q."/>
        </authorList>
    </citation>
    <scope>NUCLEOTIDE SEQUENCE [LARGE SCALE GENOMIC DNA]</scope>
    <source>
        <strain evidence="3 4">NSJ-59</strain>
    </source>
</reference>
<dbReference type="RefSeq" id="WP_186501927.1">
    <property type="nucleotide sequence ID" value="NZ_JACOGK010000002.1"/>
</dbReference>
<dbReference type="NCBIfam" id="TIGR00200">
    <property type="entry name" value="cinA_nterm"/>
    <property type="match status" value="1"/>
</dbReference>
<proteinExistence type="inferred from homology"/>
<dbReference type="PANTHER" id="PTHR13939:SF0">
    <property type="entry name" value="NMN AMIDOHYDROLASE-LIKE PROTEIN YFAY"/>
    <property type="match status" value="1"/>
</dbReference>
<dbReference type="InterPro" id="IPR036425">
    <property type="entry name" value="MoaB/Mog-like_dom_sf"/>
</dbReference>
<comment type="similarity">
    <text evidence="1">Belongs to the CinA family.</text>
</comment>